<gene>
    <name evidence="1" type="ORF">ACFO3E_14935</name>
</gene>
<dbReference type="EMBL" id="JBHSFZ010000032">
    <property type="protein sequence ID" value="MFC4595475.1"/>
    <property type="molecule type" value="Genomic_DNA"/>
</dbReference>
<keyword evidence="2" id="KW-1185">Reference proteome</keyword>
<dbReference type="Proteomes" id="UP001595957">
    <property type="component" value="Unassembled WGS sequence"/>
</dbReference>
<keyword evidence="1" id="KW-0560">Oxidoreductase</keyword>
<reference evidence="2" key="1">
    <citation type="journal article" date="2019" name="Int. J. Syst. Evol. Microbiol.">
        <title>The Global Catalogue of Microorganisms (GCM) 10K type strain sequencing project: providing services to taxonomists for standard genome sequencing and annotation.</title>
        <authorList>
            <consortium name="The Broad Institute Genomics Platform"/>
            <consortium name="The Broad Institute Genome Sequencing Center for Infectious Disease"/>
            <person name="Wu L."/>
            <person name="Ma J."/>
        </authorList>
    </citation>
    <scope>NUCLEOTIDE SEQUENCE [LARGE SCALE GENOMIC DNA]</scope>
    <source>
        <strain evidence="2">NBRC 103632</strain>
    </source>
</reference>
<evidence type="ECO:0000313" key="2">
    <source>
        <dbReference type="Proteomes" id="UP001595957"/>
    </source>
</evidence>
<dbReference type="GO" id="GO:0051213">
    <property type="term" value="F:dioxygenase activity"/>
    <property type="evidence" value="ECO:0007669"/>
    <property type="project" value="UniProtKB-KW"/>
</dbReference>
<dbReference type="PANTHER" id="PTHR37563">
    <property type="entry name" value="PHYTANOYL-COA DIOXYGENASE FAMILY PROTEIN (AFU_ORTHOLOGUE AFUA_2G03330)"/>
    <property type="match status" value="1"/>
</dbReference>
<proteinExistence type="predicted"/>
<dbReference type="InterPro" id="IPR008775">
    <property type="entry name" value="Phytyl_CoA_dOase-like"/>
</dbReference>
<evidence type="ECO:0000313" key="1">
    <source>
        <dbReference type="EMBL" id="MFC4595475.1"/>
    </source>
</evidence>
<organism evidence="1 2">
    <name type="scientific">Sphingobium tyrosinilyticum</name>
    <dbReference type="NCBI Taxonomy" id="2715436"/>
    <lineage>
        <taxon>Bacteria</taxon>
        <taxon>Pseudomonadati</taxon>
        <taxon>Pseudomonadota</taxon>
        <taxon>Alphaproteobacteria</taxon>
        <taxon>Sphingomonadales</taxon>
        <taxon>Sphingomonadaceae</taxon>
        <taxon>Sphingobium</taxon>
    </lineage>
</organism>
<dbReference type="Pfam" id="PF05721">
    <property type="entry name" value="PhyH"/>
    <property type="match status" value="1"/>
</dbReference>
<comment type="caution">
    <text evidence="1">The sequence shown here is derived from an EMBL/GenBank/DDBJ whole genome shotgun (WGS) entry which is preliminary data.</text>
</comment>
<dbReference type="InterPro" id="IPR051961">
    <property type="entry name" value="Fungal_Metabolite_Diox"/>
</dbReference>
<dbReference type="SUPFAM" id="SSF51197">
    <property type="entry name" value="Clavaminate synthase-like"/>
    <property type="match status" value="1"/>
</dbReference>
<dbReference type="Gene3D" id="2.60.120.620">
    <property type="entry name" value="q2cbj1_9rhob like domain"/>
    <property type="match status" value="1"/>
</dbReference>
<keyword evidence="1" id="KW-0223">Dioxygenase</keyword>
<sequence>MSMIPDNARRQLREEGWCVLPKLMNPPELRRVNDALDRVVGEMRRRGASTHSALLDPNDSNIRVYNLPDWDPVFVELLRHPACLEIVREVLGEGVIVSNFSGNIALPGSRPMRIHSDQALSVPDPWLEPWALNLIWCLDDVYDANGATRFVPRSHKYTRFSEVPKDLAEQTVAFEAPAGSLIAMDGRVWHTSGSNRTESARRAMLFGYYVRDFVRQQVNWDVCLSPETQASLDQGARELLGMGPKANVRIGSALSRLSPDAELPDILSQGARENA</sequence>
<name>A0ABV9F3X0_9SPHN</name>
<accession>A0ABV9F3X0</accession>
<dbReference type="PANTHER" id="PTHR37563:SF2">
    <property type="entry name" value="PHYTANOYL-COA DIOXYGENASE FAMILY PROTEIN (AFU_ORTHOLOGUE AFUA_2G03330)"/>
    <property type="match status" value="1"/>
</dbReference>
<protein>
    <submittedName>
        <fullName evidence="1">Phytanoyl-CoA dioxygenase family protein</fullName>
    </submittedName>
</protein>